<reference evidence="5" key="1">
    <citation type="submission" date="2022-10" db="EMBL/GenBank/DDBJ databases">
        <authorList>
            <person name="Botero Cardona J."/>
        </authorList>
    </citation>
    <scope>NUCLEOTIDE SEQUENCE</scope>
    <source>
        <strain evidence="5">R-83534</strain>
    </source>
</reference>
<evidence type="ECO:0000256" key="2">
    <source>
        <dbReference type="ARBA" id="ARBA00023125"/>
    </source>
</evidence>
<keyword evidence="6" id="KW-1185">Reference proteome</keyword>
<gene>
    <name evidence="5" type="ORF">R83534S58_LOCUS1855</name>
</gene>
<name>A0ABM9HTB2_9PROT</name>
<protein>
    <submittedName>
        <fullName evidence="5">MarR family (MarR) (PDB:1JGS)</fullName>
    </submittedName>
</protein>
<keyword evidence="2" id="KW-0238">DNA-binding</keyword>
<dbReference type="InterPro" id="IPR036388">
    <property type="entry name" value="WH-like_DNA-bd_sf"/>
</dbReference>
<evidence type="ECO:0000256" key="1">
    <source>
        <dbReference type="ARBA" id="ARBA00023015"/>
    </source>
</evidence>
<evidence type="ECO:0000313" key="5">
    <source>
        <dbReference type="EMBL" id="CAI3953463.1"/>
    </source>
</evidence>
<dbReference type="Proteomes" id="UP001154272">
    <property type="component" value="Unassembled WGS sequence"/>
</dbReference>
<sequence length="148" mass="16809">MTIQTISQQNKIIIGLFRAYHDISLIGDQLASEHGLTTSKWKVLGAIRLENTALTVPHIARLMGLTRQAVQRTIDELLKLEYIQQLHNPAHKKSSLFQLTEIGEKAFDAINKEWEKMAVSIFKNLNKQDIDITVKSLTDIIATIENMK</sequence>
<dbReference type="SMART" id="SM00347">
    <property type="entry name" value="HTH_MARR"/>
    <property type="match status" value="1"/>
</dbReference>
<evidence type="ECO:0000313" key="6">
    <source>
        <dbReference type="Proteomes" id="UP001154272"/>
    </source>
</evidence>
<dbReference type="Pfam" id="PF12802">
    <property type="entry name" value="MarR_2"/>
    <property type="match status" value="1"/>
</dbReference>
<organism evidence="5 6">
    <name type="scientific">Commensalibacter papalotli</name>
    <name type="common">ex Botero et al. 2024</name>
    <dbReference type="NCBI Taxonomy" id="2972766"/>
    <lineage>
        <taxon>Bacteria</taxon>
        <taxon>Pseudomonadati</taxon>
        <taxon>Pseudomonadota</taxon>
        <taxon>Alphaproteobacteria</taxon>
        <taxon>Acetobacterales</taxon>
        <taxon>Acetobacteraceae</taxon>
    </lineage>
</organism>
<dbReference type="PANTHER" id="PTHR42756">
    <property type="entry name" value="TRANSCRIPTIONAL REGULATOR, MARR"/>
    <property type="match status" value="1"/>
</dbReference>
<comment type="caution">
    <text evidence="5">The sequence shown here is derived from an EMBL/GenBank/DDBJ whole genome shotgun (WGS) entry which is preliminary data.</text>
</comment>
<accession>A0ABM9HTB2</accession>
<dbReference type="RefSeq" id="WP_282024470.1">
    <property type="nucleotide sequence ID" value="NZ_CAMXCH010000004.1"/>
</dbReference>
<dbReference type="PROSITE" id="PS50995">
    <property type="entry name" value="HTH_MARR_2"/>
    <property type="match status" value="1"/>
</dbReference>
<dbReference type="EMBL" id="CAMXCH010000004">
    <property type="protein sequence ID" value="CAI3953463.1"/>
    <property type="molecule type" value="Genomic_DNA"/>
</dbReference>
<dbReference type="SUPFAM" id="SSF46785">
    <property type="entry name" value="Winged helix' DNA-binding domain"/>
    <property type="match status" value="1"/>
</dbReference>
<dbReference type="InterPro" id="IPR036390">
    <property type="entry name" value="WH_DNA-bd_sf"/>
</dbReference>
<keyword evidence="1" id="KW-0805">Transcription regulation</keyword>
<evidence type="ECO:0000256" key="3">
    <source>
        <dbReference type="ARBA" id="ARBA00023163"/>
    </source>
</evidence>
<dbReference type="Gene3D" id="1.10.10.10">
    <property type="entry name" value="Winged helix-like DNA-binding domain superfamily/Winged helix DNA-binding domain"/>
    <property type="match status" value="1"/>
</dbReference>
<proteinExistence type="predicted"/>
<feature type="domain" description="HTH marR-type" evidence="4">
    <location>
        <begin position="9"/>
        <end position="146"/>
    </location>
</feature>
<dbReference type="InterPro" id="IPR000835">
    <property type="entry name" value="HTH_MarR-typ"/>
</dbReference>
<evidence type="ECO:0000259" key="4">
    <source>
        <dbReference type="PROSITE" id="PS50995"/>
    </source>
</evidence>
<keyword evidence="3" id="KW-0804">Transcription</keyword>
<dbReference type="PANTHER" id="PTHR42756:SF1">
    <property type="entry name" value="TRANSCRIPTIONAL REPRESSOR OF EMRAB OPERON"/>
    <property type="match status" value="1"/>
</dbReference>